<organism evidence="1">
    <name type="scientific">marine sediment metagenome</name>
    <dbReference type="NCBI Taxonomy" id="412755"/>
    <lineage>
        <taxon>unclassified sequences</taxon>
        <taxon>metagenomes</taxon>
        <taxon>ecological metagenomes</taxon>
    </lineage>
</organism>
<comment type="caution">
    <text evidence="1">The sequence shown here is derived from an EMBL/GenBank/DDBJ whole genome shotgun (WGS) entry which is preliminary data.</text>
</comment>
<gene>
    <name evidence="1" type="ORF">S03H2_21399</name>
</gene>
<proteinExistence type="predicted"/>
<dbReference type="AlphaFoldDB" id="X1FFI8"/>
<evidence type="ECO:0000313" key="1">
    <source>
        <dbReference type="EMBL" id="GAH44401.1"/>
    </source>
</evidence>
<name>X1FFI8_9ZZZZ</name>
<dbReference type="EMBL" id="BARU01011385">
    <property type="protein sequence ID" value="GAH44401.1"/>
    <property type="molecule type" value="Genomic_DNA"/>
</dbReference>
<accession>X1FFI8</accession>
<reference evidence="1" key="1">
    <citation type="journal article" date="2014" name="Front. Microbiol.">
        <title>High frequency of phylogenetically diverse reductive dehalogenase-homologous genes in deep subseafloor sedimentary metagenomes.</title>
        <authorList>
            <person name="Kawai M."/>
            <person name="Futagami T."/>
            <person name="Toyoda A."/>
            <person name="Takaki Y."/>
            <person name="Nishi S."/>
            <person name="Hori S."/>
            <person name="Arai W."/>
            <person name="Tsubouchi T."/>
            <person name="Morono Y."/>
            <person name="Uchiyama I."/>
            <person name="Ito T."/>
            <person name="Fujiyama A."/>
            <person name="Inagaki F."/>
            <person name="Takami H."/>
        </authorList>
    </citation>
    <scope>NUCLEOTIDE SEQUENCE</scope>
    <source>
        <strain evidence="1">Expedition CK06-06</strain>
    </source>
</reference>
<sequence>MKYELNEIEDLDVALLLQKTDRILAEEEKISVENLENSTAMNSPIACASPSKSSIFLNFDKIKKVINSPDNFLILSKGLNYHELAHILFTDFSERKVKKFLYEKQDKLREKKQSIPFNGTDFFKTLNIVEDCRIENLFYLEYPRAKYYFSFCALIAEIISTFPRF</sequence>
<protein>
    <submittedName>
        <fullName evidence="1">Uncharacterized protein</fullName>
    </submittedName>
</protein>